<feature type="chain" id="PRO_5043999310" evidence="9">
    <location>
        <begin position="23"/>
        <end position="931"/>
    </location>
</feature>
<dbReference type="InterPro" id="IPR013098">
    <property type="entry name" value="Ig_I-set"/>
</dbReference>
<dbReference type="InterPro" id="IPR003599">
    <property type="entry name" value="Ig_sub"/>
</dbReference>
<evidence type="ECO:0000256" key="3">
    <source>
        <dbReference type="ARBA" id="ARBA00023136"/>
    </source>
</evidence>
<feature type="domain" description="Fibronectin type-III" evidence="11">
    <location>
        <begin position="558"/>
        <end position="664"/>
    </location>
</feature>
<evidence type="ECO:0000256" key="4">
    <source>
        <dbReference type="ARBA" id="ARBA00023157"/>
    </source>
</evidence>
<feature type="compositionally biased region" description="Basic residues" evidence="7">
    <location>
        <begin position="852"/>
        <end position="862"/>
    </location>
</feature>
<dbReference type="SMART" id="SM00409">
    <property type="entry name" value="IG"/>
    <property type="match status" value="3"/>
</dbReference>
<feature type="domain" description="Ig-like" evidence="10">
    <location>
        <begin position="248"/>
        <end position="341"/>
    </location>
</feature>
<keyword evidence="2" id="KW-0677">Repeat</keyword>
<dbReference type="PANTHER" id="PTHR11640">
    <property type="entry name" value="NEPHRIN"/>
    <property type="match status" value="1"/>
</dbReference>
<dbReference type="CDD" id="cd00063">
    <property type="entry name" value="FN3"/>
    <property type="match status" value="1"/>
</dbReference>
<dbReference type="GO" id="GO:0050839">
    <property type="term" value="F:cell adhesion molecule binding"/>
    <property type="evidence" value="ECO:0007669"/>
    <property type="project" value="TreeGrafter"/>
</dbReference>
<dbReference type="CDD" id="cd00096">
    <property type="entry name" value="Ig"/>
    <property type="match status" value="1"/>
</dbReference>
<protein>
    <submittedName>
        <fullName evidence="12">Uncharacterized protein</fullName>
    </submittedName>
</protein>
<feature type="transmembrane region" description="Helical" evidence="8">
    <location>
        <begin position="672"/>
        <end position="694"/>
    </location>
</feature>
<reference evidence="12 13" key="1">
    <citation type="submission" date="2024-04" db="EMBL/GenBank/DDBJ databases">
        <authorList>
            <consortium name="Genoscope - CEA"/>
            <person name="William W."/>
        </authorList>
    </citation>
    <scope>NUCLEOTIDE SEQUENCE [LARGE SCALE GENOMIC DNA]</scope>
</reference>
<keyword evidence="8" id="KW-1133">Transmembrane helix</keyword>
<feature type="region of interest" description="Disordered" evidence="7">
    <location>
        <begin position="727"/>
        <end position="931"/>
    </location>
</feature>
<feature type="compositionally biased region" description="Basic residues" evidence="7">
    <location>
        <begin position="754"/>
        <end position="763"/>
    </location>
</feature>
<dbReference type="Pfam" id="PF00041">
    <property type="entry name" value="fn3"/>
    <property type="match status" value="1"/>
</dbReference>
<feature type="domain" description="Ig-like" evidence="10">
    <location>
        <begin position="348"/>
        <end position="443"/>
    </location>
</feature>
<keyword evidence="3 8" id="KW-0472">Membrane</keyword>
<dbReference type="Pfam" id="PF13927">
    <property type="entry name" value="Ig_3"/>
    <property type="match status" value="1"/>
</dbReference>
<proteinExistence type="predicted"/>
<dbReference type="SMART" id="SM00060">
    <property type="entry name" value="FN3"/>
    <property type="match status" value="1"/>
</dbReference>
<evidence type="ECO:0000313" key="12">
    <source>
        <dbReference type="EMBL" id="CAL1543454.1"/>
    </source>
</evidence>
<dbReference type="EMBL" id="CAXITT010000549">
    <property type="protein sequence ID" value="CAL1543454.1"/>
    <property type="molecule type" value="Genomic_DNA"/>
</dbReference>
<keyword evidence="5" id="KW-0325">Glycoprotein</keyword>
<dbReference type="InterPro" id="IPR036116">
    <property type="entry name" value="FN3_sf"/>
</dbReference>
<comment type="caution">
    <text evidence="12">The sequence shown here is derived from an EMBL/GenBank/DDBJ whole genome shotgun (WGS) entry which is preliminary data.</text>
</comment>
<evidence type="ECO:0000256" key="7">
    <source>
        <dbReference type="SAM" id="MobiDB-lite"/>
    </source>
</evidence>
<feature type="domain" description="Ig-like" evidence="10">
    <location>
        <begin position="140"/>
        <end position="234"/>
    </location>
</feature>
<comment type="subcellular location">
    <subcellularLocation>
        <location evidence="1">Membrane</location>
        <topology evidence="1">Single-pass type I membrane protein</topology>
    </subcellularLocation>
</comment>
<dbReference type="Proteomes" id="UP001497497">
    <property type="component" value="Unassembled WGS sequence"/>
</dbReference>
<evidence type="ECO:0000259" key="11">
    <source>
        <dbReference type="PROSITE" id="PS50853"/>
    </source>
</evidence>
<dbReference type="InterPro" id="IPR003961">
    <property type="entry name" value="FN3_dom"/>
</dbReference>
<dbReference type="Gene3D" id="2.60.40.10">
    <property type="entry name" value="Immunoglobulins"/>
    <property type="match status" value="4"/>
</dbReference>
<dbReference type="GO" id="GO:0005886">
    <property type="term" value="C:plasma membrane"/>
    <property type="evidence" value="ECO:0007669"/>
    <property type="project" value="TreeGrafter"/>
</dbReference>
<gene>
    <name evidence="12" type="ORF">GSLYS_00016988001</name>
</gene>
<dbReference type="PANTHER" id="PTHR11640:SF31">
    <property type="entry name" value="IRREGULAR CHIASM C-ROUGHEST PROTEIN-RELATED"/>
    <property type="match status" value="1"/>
</dbReference>
<keyword evidence="9" id="KW-0732">Signal</keyword>
<sequence length="931" mass="104204">MTSATSLLRLIVFYSSINTILSQVTSQVVSRENVSVKLTVTFPNTQQATEASLITIRHEMKDTKEDVLFLNKGFTNLRLQVKYQNRITTNPVAADRKLEMTLSNVAASDAGSFTCFVGTGNTVIGNCGQKLIVLRKPDPPTINVLSPPLEGQTLKLECQPNSLSLPADHGLASDIVWQDNQGQFIGIPGGDSRFNMDAQGNLEVRGIQRTDKGRRFACTSADKTPGVSIEPLASNPSPFYEVIPEFKPLVSDMVLTPPFENDAQIRKKVSDELNYKCDISCLPACDVQWTYKSYTTQGFEPVPNLEDAKILKKSVTRIDEGTYRCKASNKHGEVHKDFELQLLYIEPPEVRINNEAKDNGNVHENITATLQCTFDSNPAPTISWKSPTGATVLKELGPSPRIALPERLYTSKYTFEPHCQDSGVYSCQANADTNSAEGRMNIIVMCKPRSADNEGLKKEYVWEIPQTLNFSFVILARPEPEVSRIMSSFGGRNRKEELSKDVAITKESKYSGKDYLTKFTFESKRSLDQNDMDRIFIMTFQSSEFTTDLNFTIRPRGPPHAATNLTSVEARHDSVKLFWFPGFNGGELQTFSVEFRPFIPTTESSWRLALSGVEDLNLNNMWTEAVVTQLRASTNYEMRVVSVNRLGEVRSDIIRIQTTAAPEESLSAGATAGIVIAVLIIIIILVVVILYIFVFRKRWAQKKKTGDSSTSSSKLPARINTFLNSFKRTDSKPANGAAISSDAPKRTPIYNPKRIFKKTKPNPKKGSEYPNRRQSDDESDDGNYVNDPDLVEDGEYINTDLRRPEHDRDEDYANVSYSNNADGDRRPVLGKDKDEKGLVYVSVDFQGEKPGKKEKKKKKDGLRKKTERDRVEYTDIDFQKTQELREQMLRSTDDGDLEKDPNTDDYGDEAAEDGDVKQPLNMPEAAVGTAV</sequence>
<evidence type="ECO:0000256" key="2">
    <source>
        <dbReference type="ARBA" id="ARBA00022737"/>
    </source>
</evidence>
<name>A0AAV2IB13_LYMST</name>
<feature type="compositionally biased region" description="Acidic residues" evidence="7">
    <location>
        <begin position="903"/>
        <end position="913"/>
    </location>
</feature>
<evidence type="ECO:0000256" key="5">
    <source>
        <dbReference type="ARBA" id="ARBA00023180"/>
    </source>
</evidence>
<dbReference type="GO" id="GO:0098609">
    <property type="term" value="P:cell-cell adhesion"/>
    <property type="evidence" value="ECO:0007669"/>
    <property type="project" value="TreeGrafter"/>
</dbReference>
<dbReference type="GO" id="GO:0005911">
    <property type="term" value="C:cell-cell junction"/>
    <property type="evidence" value="ECO:0007669"/>
    <property type="project" value="TreeGrafter"/>
</dbReference>
<accession>A0AAV2IB13</accession>
<feature type="compositionally biased region" description="Basic and acidic residues" evidence="7">
    <location>
        <begin position="765"/>
        <end position="776"/>
    </location>
</feature>
<dbReference type="InterPro" id="IPR007110">
    <property type="entry name" value="Ig-like_dom"/>
</dbReference>
<evidence type="ECO:0000256" key="6">
    <source>
        <dbReference type="ARBA" id="ARBA00023319"/>
    </source>
</evidence>
<feature type="compositionally biased region" description="Basic and acidic residues" evidence="7">
    <location>
        <begin position="822"/>
        <end position="837"/>
    </location>
</feature>
<keyword evidence="4" id="KW-1015">Disulfide bond</keyword>
<feature type="compositionally biased region" description="Basic and acidic residues" evidence="7">
    <location>
        <begin position="863"/>
        <end position="902"/>
    </location>
</feature>
<dbReference type="InterPro" id="IPR013783">
    <property type="entry name" value="Ig-like_fold"/>
</dbReference>
<dbReference type="PROSITE" id="PS50853">
    <property type="entry name" value="FN3"/>
    <property type="match status" value="1"/>
</dbReference>
<evidence type="ECO:0000256" key="9">
    <source>
        <dbReference type="SAM" id="SignalP"/>
    </source>
</evidence>
<feature type="signal peptide" evidence="9">
    <location>
        <begin position="1"/>
        <end position="22"/>
    </location>
</feature>
<evidence type="ECO:0000256" key="8">
    <source>
        <dbReference type="SAM" id="Phobius"/>
    </source>
</evidence>
<keyword evidence="13" id="KW-1185">Reference proteome</keyword>
<organism evidence="12 13">
    <name type="scientific">Lymnaea stagnalis</name>
    <name type="common">Great pond snail</name>
    <name type="synonym">Helix stagnalis</name>
    <dbReference type="NCBI Taxonomy" id="6523"/>
    <lineage>
        <taxon>Eukaryota</taxon>
        <taxon>Metazoa</taxon>
        <taxon>Spiralia</taxon>
        <taxon>Lophotrochozoa</taxon>
        <taxon>Mollusca</taxon>
        <taxon>Gastropoda</taxon>
        <taxon>Heterobranchia</taxon>
        <taxon>Euthyneura</taxon>
        <taxon>Panpulmonata</taxon>
        <taxon>Hygrophila</taxon>
        <taxon>Lymnaeoidea</taxon>
        <taxon>Lymnaeidae</taxon>
        <taxon>Lymnaea</taxon>
    </lineage>
</organism>
<evidence type="ECO:0000259" key="10">
    <source>
        <dbReference type="PROSITE" id="PS50835"/>
    </source>
</evidence>
<dbReference type="InterPro" id="IPR036179">
    <property type="entry name" value="Ig-like_dom_sf"/>
</dbReference>
<feature type="compositionally biased region" description="Basic and acidic residues" evidence="7">
    <location>
        <begin position="800"/>
        <end position="811"/>
    </location>
</feature>
<evidence type="ECO:0000313" key="13">
    <source>
        <dbReference type="Proteomes" id="UP001497497"/>
    </source>
</evidence>
<dbReference type="SUPFAM" id="SSF49265">
    <property type="entry name" value="Fibronectin type III"/>
    <property type="match status" value="1"/>
</dbReference>
<dbReference type="InterPro" id="IPR051275">
    <property type="entry name" value="Cell_adhesion_signaling"/>
</dbReference>
<dbReference type="AlphaFoldDB" id="A0AAV2IB13"/>
<dbReference type="Pfam" id="PF07679">
    <property type="entry name" value="I-set"/>
    <property type="match status" value="1"/>
</dbReference>
<evidence type="ECO:0000256" key="1">
    <source>
        <dbReference type="ARBA" id="ARBA00004479"/>
    </source>
</evidence>
<keyword evidence="6" id="KW-0393">Immunoglobulin domain</keyword>
<dbReference type="SUPFAM" id="SSF48726">
    <property type="entry name" value="Immunoglobulin"/>
    <property type="match status" value="3"/>
</dbReference>
<keyword evidence="8" id="KW-0812">Transmembrane</keyword>
<dbReference type="PROSITE" id="PS50835">
    <property type="entry name" value="IG_LIKE"/>
    <property type="match status" value="3"/>
</dbReference>